<accession>A0A6J6FP70</accession>
<name>A0A6J6FP70_9ZZZZ</name>
<evidence type="ECO:0000256" key="1">
    <source>
        <dbReference type="SAM" id="MobiDB-lite"/>
    </source>
</evidence>
<sequence>MYTSGWPKNQNRCCHNIAPPFAGSKICEPNNRSDSKAKNAAASGGNAINTKIEVSKTFQLNIDILNMVIPGARIVNIVVIKLTPPRIVPKPPIASPTNHKSAPIPGEYSALESGA</sequence>
<feature type="region of interest" description="Disordered" evidence="1">
    <location>
        <begin position="87"/>
        <end position="115"/>
    </location>
</feature>
<dbReference type="EMBL" id="CAEZUH010000020">
    <property type="protein sequence ID" value="CAB4589499.1"/>
    <property type="molecule type" value="Genomic_DNA"/>
</dbReference>
<proteinExistence type="predicted"/>
<organism evidence="2">
    <name type="scientific">freshwater metagenome</name>
    <dbReference type="NCBI Taxonomy" id="449393"/>
    <lineage>
        <taxon>unclassified sequences</taxon>
        <taxon>metagenomes</taxon>
        <taxon>ecological metagenomes</taxon>
    </lineage>
</organism>
<gene>
    <name evidence="2" type="ORF">UFOPK1798_00352</name>
</gene>
<evidence type="ECO:0000313" key="2">
    <source>
        <dbReference type="EMBL" id="CAB4589499.1"/>
    </source>
</evidence>
<dbReference type="AlphaFoldDB" id="A0A6J6FP70"/>
<reference evidence="2" key="1">
    <citation type="submission" date="2020-05" db="EMBL/GenBank/DDBJ databases">
        <authorList>
            <person name="Chiriac C."/>
            <person name="Salcher M."/>
            <person name="Ghai R."/>
            <person name="Kavagutti S V."/>
        </authorList>
    </citation>
    <scope>NUCLEOTIDE SEQUENCE</scope>
</reference>
<protein>
    <submittedName>
        <fullName evidence="2">Unannotated protein</fullName>
    </submittedName>
</protein>